<gene>
    <name evidence="1" type="ORF">MRB53_018765</name>
</gene>
<name>A0ACC2M8D3_PERAE</name>
<protein>
    <submittedName>
        <fullName evidence="1">Uncharacterized protein</fullName>
    </submittedName>
</protein>
<dbReference type="EMBL" id="CM056813">
    <property type="protein sequence ID" value="KAJ8642071.1"/>
    <property type="molecule type" value="Genomic_DNA"/>
</dbReference>
<reference evidence="1 2" key="1">
    <citation type="journal article" date="2022" name="Hortic Res">
        <title>A haplotype resolved chromosomal level avocado genome allows analysis of novel avocado genes.</title>
        <authorList>
            <person name="Nath O."/>
            <person name="Fletcher S.J."/>
            <person name="Hayward A."/>
            <person name="Shaw L.M."/>
            <person name="Masouleh A.K."/>
            <person name="Furtado A."/>
            <person name="Henry R.J."/>
            <person name="Mitter N."/>
        </authorList>
    </citation>
    <scope>NUCLEOTIDE SEQUENCE [LARGE SCALE GENOMIC DNA]</scope>
    <source>
        <strain evidence="2">cv. Hass</strain>
    </source>
</reference>
<evidence type="ECO:0000313" key="2">
    <source>
        <dbReference type="Proteomes" id="UP001234297"/>
    </source>
</evidence>
<evidence type="ECO:0000313" key="1">
    <source>
        <dbReference type="EMBL" id="KAJ8642071.1"/>
    </source>
</evidence>
<sequence length="406" mass="44979">MPFLWKKSDIAQLSGLVSDIRSRRRRSSLLVQTGFPTSLADLVVKNRTRLKKSSSSSSPPKKKKIEREDSSPIASPRSVISSFSEAPVAGSPLKDSARFESRQSELSCSGSDEVRDVVAVSGSRRYFSLIIKLFFVVVLALGTKKIAVGITASAFLLFFLEFVRKRLSFCSRDSAGGLDLNQVDVIRVNQSDLSSSDCKRRLPLDLFEVEQTRDREAFGDNEIQAIESDLDLSNGQTRLECPERELKIEILAVGDDGDLLKVKNGRNRKLGSSIFKKKFLNKFVPKKFRGSKNGKVSEEGKLDPTSEVSKSKGGVEEDTQEAKDGKISSSVASNNTSLVNLEEIGLTRKNARKEIKWNSGHLVSFVIVLVGLVGGRIIAFLLTIAWLLILKSVQAAWRNLRNRRNL</sequence>
<proteinExistence type="predicted"/>
<accession>A0ACC2M8D3</accession>
<dbReference type="Proteomes" id="UP001234297">
    <property type="component" value="Chromosome 5"/>
</dbReference>
<organism evidence="1 2">
    <name type="scientific">Persea americana</name>
    <name type="common">Avocado</name>
    <dbReference type="NCBI Taxonomy" id="3435"/>
    <lineage>
        <taxon>Eukaryota</taxon>
        <taxon>Viridiplantae</taxon>
        <taxon>Streptophyta</taxon>
        <taxon>Embryophyta</taxon>
        <taxon>Tracheophyta</taxon>
        <taxon>Spermatophyta</taxon>
        <taxon>Magnoliopsida</taxon>
        <taxon>Magnoliidae</taxon>
        <taxon>Laurales</taxon>
        <taxon>Lauraceae</taxon>
        <taxon>Persea</taxon>
    </lineage>
</organism>
<comment type="caution">
    <text evidence="1">The sequence shown here is derived from an EMBL/GenBank/DDBJ whole genome shotgun (WGS) entry which is preliminary data.</text>
</comment>
<keyword evidence="2" id="KW-1185">Reference proteome</keyword>